<reference evidence="2" key="2">
    <citation type="submission" date="2014-05" db="EMBL/GenBank/DDBJ databases">
        <title>Genome sequencing of Bartonella spp. isolated from human blood.</title>
        <authorList>
            <person name="Raoult D."/>
        </authorList>
    </citation>
    <scope>NUCLEOTIDE SEQUENCE</scope>
    <source>
        <strain evidence="2">MVT06</strain>
    </source>
</reference>
<sequence length="303" mass="34922">MAIGKKVSKKNPLSFIAKLHKDVGNMPDLLLQARLIANTLMAGCHNQRKRGNGDNFWQFRLYVEGESTTHIDWRRSARDEHTYLREREWETAQTVWIWLDQSASMHYCSRFSKISKGNHAIILSLALATLLARDGQYIAIPNLMAPTMTSNIAERMAIALTNHQAENSFPDFSAITRFSQVIIISDFLDQPEQIIQHLKILLAKQVNAHLIEIADPAEESFPYKGHTEFFDPETKQKLLLGKAENLRKHYCKLYQERREELINFCLHQGWSYHVSTTDRPLKETILQLTKRMNASLPHTGRAI</sequence>
<protein>
    <recommendedName>
        <fullName evidence="1">DUF58 domain-containing protein</fullName>
    </recommendedName>
</protein>
<dbReference type="PANTHER" id="PTHR33608:SF6">
    <property type="entry name" value="BLL2464 PROTEIN"/>
    <property type="match status" value="1"/>
</dbReference>
<evidence type="ECO:0000313" key="2">
    <source>
        <dbReference type="EMBL" id="CDP80460.1"/>
    </source>
</evidence>
<reference evidence="2" key="1">
    <citation type="submission" date="2013-11" db="EMBL/GenBank/DDBJ databases">
        <authorList>
            <person name="GENOMES U."/>
        </authorList>
    </citation>
    <scope>NUCLEOTIDE SEQUENCE</scope>
    <source>
        <strain evidence="2">MVT06</strain>
    </source>
</reference>
<evidence type="ECO:0000259" key="1">
    <source>
        <dbReference type="Pfam" id="PF01882"/>
    </source>
</evidence>
<proteinExistence type="predicted"/>
<dbReference type="InterPro" id="IPR002881">
    <property type="entry name" value="DUF58"/>
</dbReference>
<dbReference type="AlphaFoldDB" id="A0A024LSU1"/>
<name>A0A024LSU1_9HYPH</name>
<dbReference type="EMBL" id="HG977196">
    <property type="protein sequence ID" value="CDP80460.1"/>
    <property type="molecule type" value="Genomic_DNA"/>
</dbReference>
<gene>
    <name evidence="2" type="ORF">BN1046_01394</name>
</gene>
<dbReference type="PANTHER" id="PTHR33608">
    <property type="entry name" value="BLL2464 PROTEIN"/>
    <property type="match status" value="1"/>
</dbReference>
<accession>A0A024LSU1</accession>
<dbReference type="Pfam" id="PF01882">
    <property type="entry name" value="DUF58"/>
    <property type="match status" value="1"/>
</dbReference>
<organism evidence="2">
    <name type="scientific">Bartonella schoenbuchensis</name>
    <dbReference type="NCBI Taxonomy" id="165694"/>
    <lineage>
        <taxon>Bacteria</taxon>
        <taxon>Pseudomonadati</taxon>
        <taxon>Pseudomonadota</taxon>
        <taxon>Alphaproteobacteria</taxon>
        <taxon>Hyphomicrobiales</taxon>
        <taxon>Bartonellaceae</taxon>
        <taxon>Bartonella</taxon>
    </lineage>
</organism>
<feature type="domain" description="DUF58" evidence="1">
    <location>
        <begin position="59"/>
        <end position="259"/>
    </location>
</feature>